<protein>
    <submittedName>
        <fullName evidence="1">Unnamed protein product</fullName>
    </submittedName>
</protein>
<dbReference type="Proteomes" id="UP001165101">
    <property type="component" value="Unassembled WGS sequence"/>
</dbReference>
<gene>
    <name evidence="1" type="ORF">Cboi01_000049900</name>
</gene>
<proteinExistence type="predicted"/>
<dbReference type="EMBL" id="BSXV01000134">
    <property type="protein sequence ID" value="GME87670.1"/>
    <property type="molecule type" value="Genomic_DNA"/>
</dbReference>
<evidence type="ECO:0000313" key="1">
    <source>
        <dbReference type="EMBL" id="GME87670.1"/>
    </source>
</evidence>
<comment type="caution">
    <text evidence="1">The sequence shown here is derived from an EMBL/GenBank/DDBJ whole genome shotgun (WGS) entry which is preliminary data.</text>
</comment>
<keyword evidence="2" id="KW-1185">Reference proteome</keyword>
<reference evidence="1" key="1">
    <citation type="submission" date="2023-04" db="EMBL/GenBank/DDBJ databases">
        <title>Candida boidinii NBRC 1967.</title>
        <authorList>
            <person name="Ichikawa N."/>
            <person name="Sato H."/>
            <person name="Tonouchi N."/>
        </authorList>
    </citation>
    <scope>NUCLEOTIDE SEQUENCE</scope>
    <source>
        <strain evidence="1">NBRC 1967</strain>
    </source>
</reference>
<evidence type="ECO:0000313" key="2">
    <source>
        <dbReference type="Proteomes" id="UP001165101"/>
    </source>
</evidence>
<sequence length="584" mass="66717">MNWSHLFFELKKPFVNLTPRAKILQRVRFLSLFTTIILVICLTGVQFASHNLYVARLDCTHVDVSNGLFKALKSSVNSKLKSNDDSNRAGDSSDLTASEILILSKYTEEQVQNAPQFIYSNLMNWCFGSYESNLKQEGDSYSEEENDKKITFLQCTKKDNHYVFDYRGELSTIGLNIILSYAYGTTDSSSSDEEAITSNSEYIPDKDYLTVLNIRRKLMSAVPSMFFFSIAINTVMIILGLVYYGNRGFAKDDHSMPGFIKHIFGVLSLVSFGLVLVAVTLTTAMTTNIRSTVKKELGDFGLSVHLGADWFSVAWVAVAVSTIAFLSWGGSFWCGRVEQRNYSKDENYLHEREYIGTPMKKRVGRLIISDNSRKLGDTDDDEDDYGTSSNRYYHDRVNNSHTAQLETDNIRNVFYHSDSAQDPPSGSRYQNNIKQNSGKSNSPNYESDEDEEINREDESKFDPFSDSNMNRVKPNEYAVYLNENKDADSIVQSFQMNDFNSSDHHGNDLDQNHIEHGKGSHKKRFKSLFHKPHIENKRNSKLLKYLMDNDRFNDTRDIVMDESGNFIIGNNYDDLKINNKRDTL</sequence>
<organism evidence="1 2">
    <name type="scientific">Candida boidinii</name>
    <name type="common">Yeast</name>
    <dbReference type="NCBI Taxonomy" id="5477"/>
    <lineage>
        <taxon>Eukaryota</taxon>
        <taxon>Fungi</taxon>
        <taxon>Dikarya</taxon>
        <taxon>Ascomycota</taxon>
        <taxon>Saccharomycotina</taxon>
        <taxon>Pichiomycetes</taxon>
        <taxon>Pichiales</taxon>
        <taxon>Pichiaceae</taxon>
        <taxon>Ogataea</taxon>
        <taxon>Ogataea/Candida clade</taxon>
    </lineage>
</organism>
<accession>A0ACB5TG07</accession>
<name>A0ACB5TG07_CANBO</name>